<dbReference type="GO" id="GO:0006006">
    <property type="term" value="P:glucose metabolic process"/>
    <property type="evidence" value="ECO:0007669"/>
    <property type="project" value="UniProtKB-KW"/>
</dbReference>
<feature type="domain" description="Trehalose synthase N-terminal" evidence="8">
    <location>
        <begin position="43"/>
        <end position="184"/>
    </location>
</feature>
<dbReference type="InterPro" id="IPR052078">
    <property type="entry name" value="Trehalose_Metab_GTase"/>
</dbReference>
<evidence type="ECO:0000313" key="10">
    <source>
        <dbReference type="Proteomes" id="UP000320184"/>
    </source>
</evidence>
<dbReference type="SUPFAM" id="SSF53756">
    <property type="entry name" value="UDP-Glycosyltransferase/glycogen phosphorylase"/>
    <property type="match status" value="1"/>
</dbReference>
<reference evidence="9 10" key="1">
    <citation type="journal article" date="2019" name="Nat. Microbiol.">
        <title>Mediterranean grassland soil C-N compound turnover is dependent on rainfall and depth, and is mediated by genomically divergent microorganisms.</title>
        <authorList>
            <person name="Diamond S."/>
            <person name="Andeer P.F."/>
            <person name="Li Z."/>
            <person name="Crits-Christoph A."/>
            <person name="Burstein D."/>
            <person name="Anantharaman K."/>
            <person name="Lane K.R."/>
            <person name="Thomas B.C."/>
            <person name="Pan C."/>
            <person name="Northen T.R."/>
            <person name="Banfield J.F."/>
        </authorList>
    </citation>
    <scope>NUCLEOTIDE SEQUENCE [LARGE SCALE GENOMIC DNA]</scope>
    <source>
        <strain evidence="9">WS_3</strain>
    </source>
</reference>
<proteinExistence type="inferred from homology"/>
<dbReference type="PANTHER" id="PTHR47779:SF1">
    <property type="entry name" value="SYNTHASE (CCG-9), PUTATIVE (AFU_ORTHOLOGUE AFUA_3G12100)-RELATED"/>
    <property type="match status" value="1"/>
</dbReference>
<dbReference type="EMBL" id="VBOT01000035">
    <property type="protein sequence ID" value="TMQ52364.1"/>
    <property type="molecule type" value="Genomic_DNA"/>
</dbReference>
<sequence length="412" mass="46131">MTLVTIRSDGSSLLEGYRRTVGQRTLTVLERVARRLKGHRIVMVNSTSTGGGVAEILHRLVALLNELGVPTTWEVMPGDARFYGITKTIHNTLHGWPGSLSPEDRDYFHEMNRRAAERLALDGDLVLIHDPQPAAIVAHRRRPHQHWVWRCHIDLSRANPEVWDFLAPEVTRYDAAVFSHVAFVPPLPIPAYLVPPSIDPLSDKNRELSEEEEDALLDPLDLPSRKPWITQVSRFDRIKDPSGVVDAFLLARKREDAHLVLAGGTADDDPEGAEVLNEVQTKVAGRSDVSVLSLPPDAHLTINAMQRRSTVVLQKSLREGFALTVSEALWKRRAVVASAVGGIPLQVLHERTGLLVRSIEGCAFQITRLLRSGELRRRLGQAGREHVREHFLHPREACDYLAVFARLIERGI</sequence>
<keyword evidence="3" id="KW-0313">Glucose metabolism</keyword>
<dbReference type="AlphaFoldDB" id="A0A538SLV8"/>
<feature type="domain" description="Glycosyl transferase family 1" evidence="7">
    <location>
        <begin position="220"/>
        <end position="385"/>
    </location>
</feature>
<evidence type="ECO:0000256" key="1">
    <source>
        <dbReference type="ARBA" id="ARBA00009481"/>
    </source>
</evidence>
<comment type="caution">
    <text evidence="9">The sequence shown here is derived from an EMBL/GenBank/DDBJ whole genome shotgun (WGS) entry which is preliminary data.</text>
</comment>
<evidence type="ECO:0000259" key="8">
    <source>
        <dbReference type="Pfam" id="PF21269"/>
    </source>
</evidence>
<dbReference type="PANTHER" id="PTHR47779">
    <property type="entry name" value="SYNTHASE (CCG-9), PUTATIVE (AFU_ORTHOLOGUE AFUA_3G12100)-RELATED"/>
    <property type="match status" value="1"/>
</dbReference>
<protein>
    <submittedName>
        <fullName evidence="9">Glycosyltransferase</fullName>
    </submittedName>
</protein>
<evidence type="ECO:0000256" key="6">
    <source>
        <dbReference type="ARBA" id="ARBA00023277"/>
    </source>
</evidence>
<dbReference type="Proteomes" id="UP000320184">
    <property type="component" value="Unassembled WGS sequence"/>
</dbReference>
<evidence type="ECO:0000259" key="7">
    <source>
        <dbReference type="Pfam" id="PF00534"/>
    </source>
</evidence>
<evidence type="ECO:0000256" key="4">
    <source>
        <dbReference type="ARBA" id="ARBA00022676"/>
    </source>
</evidence>
<name>A0A538SLV8_UNCEI</name>
<comment type="subunit">
    <text evidence="2">Homodimer.</text>
</comment>
<evidence type="ECO:0000256" key="3">
    <source>
        <dbReference type="ARBA" id="ARBA00022526"/>
    </source>
</evidence>
<evidence type="ECO:0000256" key="2">
    <source>
        <dbReference type="ARBA" id="ARBA00011738"/>
    </source>
</evidence>
<dbReference type="Gene3D" id="3.40.50.2000">
    <property type="entry name" value="Glycogen Phosphorylase B"/>
    <property type="match status" value="2"/>
</dbReference>
<evidence type="ECO:0000313" key="9">
    <source>
        <dbReference type="EMBL" id="TMQ52364.1"/>
    </source>
</evidence>
<organism evidence="9 10">
    <name type="scientific">Eiseniibacteriota bacterium</name>
    <dbReference type="NCBI Taxonomy" id="2212470"/>
    <lineage>
        <taxon>Bacteria</taxon>
        <taxon>Candidatus Eiseniibacteriota</taxon>
    </lineage>
</organism>
<evidence type="ECO:0000256" key="5">
    <source>
        <dbReference type="ARBA" id="ARBA00022679"/>
    </source>
</evidence>
<dbReference type="Pfam" id="PF00534">
    <property type="entry name" value="Glycos_transf_1"/>
    <property type="match status" value="1"/>
</dbReference>
<keyword evidence="4" id="KW-0328">Glycosyltransferase</keyword>
<comment type="similarity">
    <text evidence="1">Belongs to the glycosyltransferase group 1 family. Glycosyltransferase 4 subfamily.</text>
</comment>
<gene>
    <name evidence="9" type="ORF">E6K73_02990</name>
</gene>
<dbReference type="Pfam" id="PF21269">
    <property type="entry name" value="TreT_GT1"/>
    <property type="match status" value="1"/>
</dbReference>
<dbReference type="InterPro" id="IPR049438">
    <property type="entry name" value="TreT_GT1"/>
</dbReference>
<dbReference type="InterPro" id="IPR001296">
    <property type="entry name" value="Glyco_trans_1"/>
</dbReference>
<accession>A0A538SLV8</accession>
<dbReference type="GO" id="GO:0016757">
    <property type="term" value="F:glycosyltransferase activity"/>
    <property type="evidence" value="ECO:0007669"/>
    <property type="project" value="UniProtKB-KW"/>
</dbReference>
<keyword evidence="5 9" id="KW-0808">Transferase</keyword>
<keyword evidence="6" id="KW-0119">Carbohydrate metabolism</keyword>